<sequence length="102" mass="12010">MRTTRSMRRRIGPGIESKLHWTRKDTPMIVPCTRQNCFVFSCRSEESMEGTTRSLAMPERQEKKDHQQKDPESVQNRDLPEDAVKRKMFINNALFQDDVIVL</sequence>
<evidence type="ECO:0000313" key="2">
    <source>
        <dbReference type="EMBL" id="RCN38362.1"/>
    </source>
</evidence>
<evidence type="ECO:0000256" key="1">
    <source>
        <dbReference type="SAM" id="MobiDB-lite"/>
    </source>
</evidence>
<accession>A0A368G1X1</accession>
<dbReference type="Proteomes" id="UP000252519">
    <property type="component" value="Unassembled WGS sequence"/>
</dbReference>
<dbReference type="EMBL" id="JOJR01000405">
    <property type="protein sequence ID" value="RCN38362.1"/>
    <property type="molecule type" value="Genomic_DNA"/>
</dbReference>
<name>A0A368G1X1_ANCCA</name>
<feature type="compositionally biased region" description="Basic and acidic residues" evidence="1">
    <location>
        <begin position="59"/>
        <end position="72"/>
    </location>
</feature>
<keyword evidence="3" id="KW-1185">Reference proteome</keyword>
<gene>
    <name evidence="2" type="ORF">ANCCAN_15721</name>
</gene>
<reference evidence="2 3" key="1">
    <citation type="submission" date="2014-10" db="EMBL/GenBank/DDBJ databases">
        <title>Draft genome of the hookworm Ancylostoma caninum.</title>
        <authorList>
            <person name="Mitreva M."/>
        </authorList>
    </citation>
    <scope>NUCLEOTIDE SEQUENCE [LARGE SCALE GENOMIC DNA]</scope>
    <source>
        <strain evidence="2 3">Baltimore</strain>
    </source>
</reference>
<organism evidence="2 3">
    <name type="scientific">Ancylostoma caninum</name>
    <name type="common">Dog hookworm</name>
    <dbReference type="NCBI Taxonomy" id="29170"/>
    <lineage>
        <taxon>Eukaryota</taxon>
        <taxon>Metazoa</taxon>
        <taxon>Ecdysozoa</taxon>
        <taxon>Nematoda</taxon>
        <taxon>Chromadorea</taxon>
        <taxon>Rhabditida</taxon>
        <taxon>Rhabditina</taxon>
        <taxon>Rhabditomorpha</taxon>
        <taxon>Strongyloidea</taxon>
        <taxon>Ancylostomatidae</taxon>
        <taxon>Ancylostomatinae</taxon>
        <taxon>Ancylostoma</taxon>
    </lineage>
</organism>
<dbReference type="AlphaFoldDB" id="A0A368G1X1"/>
<feature type="region of interest" description="Disordered" evidence="1">
    <location>
        <begin position="45"/>
        <end position="82"/>
    </location>
</feature>
<evidence type="ECO:0000313" key="3">
    <source>
        <dbReference type="Proteomes" id="UP000252519"/>
    </source>
</evidence>
<proteinExistence type="predicted"/>
<comment type="caution">
    <text evidence="2">The sequence shown here is derived from an EMBL/GenBank/DDBJ whole genome shotgun (WGS) entry which is preliminary data.</text>
</comment>
<protein>
    <submittedName>
        <fullName evidence="2">Uncharacterized protein</fullName>
    </submittedName>
</protein>